<dbReference type="EMBL" id="MFJC01000023">
    <property type="protein sequence ID" value="OGG09318.1"/>
    <property type="molecule type" value="Genomic_DNA"/>
</dbReference>
<dbReference type="Proteomes" id="UP000176854">
    <property type="component" value="Unassembled WGS sequence"/>
</dbReference>
<protein>
    <recommendedName>
        <fullName evidence="6">50S ribosomal protein L22</fullName>
    </recommendedName>
</protein>
<evidence type="ECO:0000256" key="4">
    <source>
        <dbReference type="RuleBase" id="RU004005"/>
    </source>
</evidence>
<dbReference type="Pfam" id="PF00237">
    <property type="entry name" value="Ribosomal_L22"/>
    <property type="match status" value="1"/>
</dbReference>
<comment type="subunit">
    <text evidence="5">Part of the 50S ribosomal subunit.</text>
</comment>
<dbReference type="GO" id="GO:0022625">
    <property type="term" value="C:cytosolic large ribosomal subunit"/>
    <property type="evidence" value="ECO:0007669"/>
    <property type="project" value="TreeGrafter"/>
</dbReference>
<dbReference type="Gene3D" id="3.90.470.10">
    <property type="entry name" value="Ribosomal protein L22/L17"/>
    <property type="match status" value="1"/>
</dbReference>
<dbReference type="PANTHER" id="PTHR13501:SF8">
    <property type="entry name" value="LARGE RIBOSOMAL SUBUNIT PROTEIN UL22M"/>
    <property type="match status" value="1"/>
</dbReference>
<dbReference type="InterPro" id="IPR047867">
    <property type="entry name" value="Ribosomal_uL22_bac/org-type"/>
</dbReference>
<dbReference type="InterPro" id="IPR036394">
    <property type="entry name" value="Ribosomal_uL22_sf"/>
</dbReference>
<evidence type="ECO:0000256" key="1">
    <source>
        <dbReference type="ARBA" id="ARBA00009451"/>
    </source>
</evidence>
<dbReference type="STRING" id="1798373.A2154_03215"/>
<dbReference type="GO" id="GO:0003735">
    <property type="term" value="F:structural constituent of ribosome"/>
    <property type="evidence" value="ECO:0007669"/>
    <property type="project" value="InterPro"/>
</dbReference>
<dbReference type="SUPFAM" id="SSF54843">
    <property type="entry name" value="Ribosomal protein L22"/>
    <property type="match status" value="1"/>
</dbReference>
<keyword evidence="5" id="KW-0699">rRNA-binding</keyword>
<name>A0A1F5ZA21_9BACT</name>
<comment type="function">
    <text evidence="6">This protein binds specifically to 23S rRNA; its binding is stimulated by other ribosomal proteins, e.g., L4, L17, and L20. It is important during the early stages of 50S assembly. It makes multiple contacts with different domains of the 23S rRNA in the assembled 50S subunit and ribosome.</text>
</comment>
<dbReference type="PANTHER" id="PTHR13501">
    <property type="entry name" value="CHLOROPLAST 50S RIBOSOMAL PROTEIN L22-RELATED"/>
    <property type="match status" value="1"/>
</dbReference>
<reference evidence="7 8" key="1">
    <citation type="journal article" date="2016" name="Nat. Commun.">
        <title>Thousands of microbial genomes shed light on interconnected biogeochemical processes in an aquifer system.</title>
        <authorList>
            <person name="Anantharaman K."/>
            <person name="Brown C.T."/>
            <person name="Hug L.A."/>
            <person name="Sharon I."/>
            <person name="Castelle C.J."/>
            <person name="Probst A.J."/>
            <person name="Thomas B.C."/>
            <person name="Singh A."/>
            <person name="Wilkins M.J."/>
            <person name="Karaoz U."/>
            <person name="Brodie E.L."/>
            <person name="Williams K.H."/>
            <person name="Hubbard S.S."/>
            <person name="Banfield J.F."/>
        </authorList>
    </citation>
    <scope>NUCLEOTIDE SEQUENCE [LARGE SCALE GENOMIC DNA]</scope>
</reference>
<evidence type="ECO:0000256" key="2">
    <source>
        <dbReference type="ARBA" id="ARBA00022980"/>
    </source>
</evidence>
<keyword evidence="2 4" id="KW-0689">Ribosomal protein</keyword>
<evidence type="ECO:0000313" key="7">
    <source>
        <dbReference type="EMBL" id="OGG09318.1"/>
    </source>
</evidence>
<accession>A0A1F5ZA21</accession>
<comment type="caution">
    <text evidence="7">The sequence shown here is derived from an EMBL/GenBank/DDBJ whole genome shotgun (WGS) entry which is preliminary data.</text>
</comment>
<dbReference type="GO" id="GO:0006412">
    <property type="term" value="P:translation"/>
    <property type="evidence" value="ECO:0007669"/>
    <property type="project" value="InterPro"/>
</dbReference>
<evidence type="ECO:0000256" key="6">
    <source>
        <dbReference type="RuleBase" id="RU004008"/>
    </source>
</evidence>
<dbReference type="AlphaFoldDB" id="A0A1F5ZA21"/>
<dbReference type="InterPro" id="IPR001063">
    <property type="entry name" value="Ribosomal_uL22"/>
</dbReference>
<organism evidence="7 8">
    <name type="scientific">Candidatus Gottesmanbacteria bacterium RBG_16_43_7</name>
    <dbReference type="NCBI Taxonomy" id="1798373"/>
    <lineage>
        <taxon>Bacteria</taxon>
        <taxon>Candidatus Gottesmaniibacteriota</taxon>
    </lineage>
</organism>
<keyword evidence="3 4" id="KW-0687">Ribonucleoprotein</keyword>
<gene>
    <name evidence="7" type="ORF">A2154_03215</name>
</gene>
<keyword evidence="5" id="KW-0694">RNA-binding</keyword>
<evidence type="ECO:0000313" key="8">
    <source>
        <dbReference type="Proteomes" id="UP000176854"/>
    </source>
</evidence>
<dbReference type="GO" id="GO:0019843">
    <property type="term" value="F:rRNA binding"/>
    <property type="evidence" value="ECO:0007669"/>
    <property type="project" value="UniProtKB-KW"/>
</dbReference>
<evidence type="ECO:0000256" key="3">
    <source>
        <dbReference type="ARBA" id="ARBA00023274"/>
    </source>
</evidence>
<proteinExistence type="inferred from homology"/>
<comment type="similarity">
    <text evidence="1 4">Belongs to the universal ribosomal protein uL22 family.</text>
</comment>
<evidence type="ECO:0000256" key="5">
    <source>
        <dbReference type="RuleBase" id="RU004006"/>
    </source>
</evidence>
<sequence length="124" mass="14033">MEFQATEKYIRTSARKLRLVADLIRDLTPTEALSYLDTASRRAARPLYKAVASAVDNAKQKQAEVNKLKFVTIEIMGGGSMKRWRAVSRGQAHGYKKRMTHVRIVLADDKNDLKVNNTKGVRQT</sequence>